<dbReference type="PANTHER" id="PTHR21301:SF10">
    <property type="entry name" value="REVERSE TRANSCRIPTASE DOMAIN-CONTAINING PROTEIN"/>
    <property type="match status" value="1"/>
</dbReference>
<dbReference type="WBParaSite" id="ACOC_0000763701-mRNA-1">
    <property type="protein sequence ID" value="ACOC_0000763701-mRNA-1"/>
    <property type="gene ID" value="ACOC_0000763701"/>
</dbReference>
<evidence type="ECO:0000259" key="1">
    <source>
        <dbReference type="PROSITE" id="PS50878"/>
    </source>
</evidence>
<dbReference type="OMA" id="YIYILTR"/>
<dbReference type="Pfam" id="PF00078">
    <property type="entry name" value="RVT_1"/>
    <property type="match status" value="1"/>
</dbReference>
<dbReference type="Proteomes" id="UP000267027">
    <property type="component" value="Unassembled WGS sequence"/>
</dbReference>
<dbReference type="EMBL" id="UYYA01004060">
    <property type="protein sequence ID" value="VDM59223.1"/>
    <property type="molecule type" value="Genomic_DNA"/>
</dbReference>
<dbReference type="InterPro" id="IPR043502">
    <property type="entry name" value="DNA/RNA_pol_sf"/>
</dbReference>
<gene>
    <name evidence="2" type="ORF">ACOC_LOCUS7638</name>
</gene>
<evidence type="ECO:0000313" key="2">
    <source>
        <dbReference type="EMBL" id="VDM59223.1"/>
    </source>
</evidence>
<organism evidence="4">
    <name type="scientific">Angiostrongylus costaricensis</name>
    <name type="common">Nematode worm</name>
    <dbReference type="NCBI Taxonomy" id="334426"/>
    <lineage>
        <taxon>Eukaryota</taxon>
        <taxon>Metazoa</taxon>
        <taxon>Ecdysozoa</taxon>
        <taxon>Nematoda</taxon>
        <taxon>Chromadorea</taxon>
        <taxon>Rhabditida</taxon>
        <taxon>Rhabditina</taxon>
        <taxon>Rhabditomorpha</taxon>
        <taxon>Strongyloidea</taxon>
        <taxon>Metastrongylidae</taxon>
        <taxon>Angiostrongylus</taxon>
    </lineage>
</organism>
<feature type="domain" description="Reverse transcriptase" evidence="1">
    <location>
        <begin position="1"/>
        <end position="109"/>
    </location>
</feature>
<name>A0A0R3PQJ8_ANGCS</name>
<accession>A0A0R3PQJ8</accession>
<evidence type="ECO:0000313" key="4">
    <source>
        <dbReference type="WBParaSite" id="ACOC_0000763701-mRNA-1"/>
    </source>
</evidence>
<sequence length="109" mass="12487">MYSDCSFNYSKDLSISSCVKKTTMVLLKECLNCSIFGWSGKYFAQIRGLAMGQRLAPNLAIVFMSKIEAPVLDLRPLLYCRYVDDYFVVFSTQEEMDKCFELWTSSPST</sequence>
<dbReference type="AlphaFoldDB" id="A0A0R3PQJ8"/>
<dbReference type="OrthoDB" id="5837302at2759"/>
<evidence type="ECO:0000313" key="3">
    <source>
        <dbReference type="Proteomes" id="UP000267027"/>
    </source>
</evidence>
<dbReference type="SUPFAM" id="SSF56672">
    <property type="entry name" value="DNA/RNA polymerases"/>
    <property type="match status" value="1"/>
</dbReference>
<dbReference type="InterPro" id="IPR000477">
    <property type="entry name" value="RT_dom"/>
</dbReference>
<keyword evidence="3" id="KW-1185">Reference proteome</keyword>
<dbReference type="PROSITE" id="PS50878">
    <property type="entry name" value="RT_POL"/>
    <property type="match status" value="1"/>
</dbReference>
<protein>
    <submittedName>
        <fullName evidence="4">Reverse transcriptase domain-containing protein</fullName>
    </submittedName>
</protein>
<proteinExistence type="predicted"/>
<dbReference type="PANTHER" id="PTHR21301">
    <property type="entry name" value="REVERSE TRANSCRIPTASE"/>
    <property type="match status" value="1"/>
</dbReference>
<reference evidence="2 3" key="2">
    <citation type="submission" date="2018-11" db="EMBL/GenBank/DDBJ databases">
        <authorList>
            <consortium name="Pathogen Informatics"/>
        </authorList>
    </citation>
    <scope>NUCLEOTIDE SEQUENCE [LARGE SCALE GENOMIC DNA]</scope>
    <source>
        <strain evidence="2 3">Costa Rica</strain>
    </source>
</reference>
<reference evidence="4" key="1">
    <citation type="submission" date="2017-02" db="UniProtKB">
        <authorList>
            <consortium name="WormBaseParasite"/>
        </authorList>
    </citation>
    <scope>IDENTIFICATION</scope>
</reference>